<sequence length="136" mass="15137">MQKEEYGEWMSIDEDIPLAATITDLEIFQVVCEQDQSIKVDDSDGDKCVEENSPTKAETRKSLDILKRGEQHHSTNFKKTKRMTTPGLAAPSPNFRTTPAGGCLAFYVRFNVQQIHIHSGSSVEGDPSAPKPKPYP</sequence>
<dbReference type="AlphaFoldDB" id="A0A4Y2U3D4"/>
<proteinExistence type="predicted"/>
<feature type="region of interest" description="Disordered" evidence="1">
    <location>
        <begin position="66"/>
        <end position="94"/>
    </location>
</feature>
<evidence type="ECO:0000313" key="2">
    <source>
        <dbReference type="EMBL" id="GBO06107.1"/>
    </source>
</evidence>
<reference evidence="2 3" key="1">
    <citation type="journal article" date="2019" name="Sci. Rep.">
        <title>Orb-weaving spider Araneus ventricosus genome elucidates the spidroin gene catalogue.</title>
        <authorList>
            <person name="Kono N."/>
            <person name="Nakamura H."/>
            <person name="Ohtoshi R."/>
            <person name="Moran D.A.P."/>
            <person name="Shinohara A."/>
            <person name="Yoshida Y."/>
            <person name="Fujiwara M."/>
            <person name="Mori M."/>
            <person name="Tomita M."/>
            <person name="Arakawa K."/>
        </authorList>
    </citation>
    <scope>NUCLEOTIDE SEQUENCE [LARGE SCALE GENOMIC DNA]</scope>
</reference>
<dbReference type="EMBL" id="BGPR01032532">
    <property type="protein sequence ID" value="GBO06107.1"/>
    <property type="molecule type" value="Genomic_DNA"/>
</dbReference>
<dbReference type="Proteomes" id="UP000499080">
    <property type="component" value="Unassembled WGS sequence"/>
</dbReference>
<evidence type="ECO:0000313" key="3">
    <source>
        <dbReference type="Proteomes" id="UP000499080"/>
    </source>
</evidence>
<gene>
    <name evidence="2" type="ORF">AVEN_125736_1</name>
</gene>
<dbReference type="OrthoDB" id="6617542at2759"/>
<accession>A0A4Y2U3D4</accession>
<evidence type="ECO:0000256" key="1">
    <source>
        <dbReference type="SAM" id="MobiDB-lite"/>
    </source>
</evidence>
<keyword evidence="3" id="KW-1185">Reference proteome</keyword>
<comment type="caution">
    <text evidence="2">The sequence shown here is derived from an EMBL/GenBank/DDBJ whole genome shotgun (WGS) entry which is preliminary data.</text>
</comment>
<organism evidence="2 3">
    <name type="scientific">Araneus ventricosus</name>
    <name type="common">Orbweaver spider</name>
    <name type="synonym">Epeira ventricosa</name>
    <dbReference type="NCBI Taxonomy" id="182803"/>
    <lineage>
        <taxon>Eukaryota</taxon>
        <taxon>Metazoa</taxon>
        <taxon>Ecdysozoa</taxon>
        <taxon>Arthropoda</taxon>
        <taxon>Chelicerata</taxon>
        <taxon>Arachnida</taxon>
        <taxon>Araneae</taxon>
        <taxon>Araneomorphae</taxon>
        <taxon>Entelegynae</taxon>
        <taxon>Araneoidea</taxon>
        <taxon>Araneidae</taxon>
        <taxon>Araneus</taxon>
    </lineage>
</organism>
<name>A0A4Y2U3D4_ARAVE</name>
<protein>
    <submittedName>
        <fullName evidence="2">Uncharacterized protein</fullName>
    </submittedName>
</protein>